<sequence>MIPFCSKTIFTALQARFHHRELSGLRYCYSSSHCFLIISFDNKHVNWKRAACQDEGHPADYRIESHSVVKFSVK</sequence>
<dbReference type="HOGENOM" id="CLU_2683240_0_0_9"/>
<protein>
    <submittedName>
        <fullName evidence="1">Uncharacterized protein</fullName>
    </submittedName>
</protein>
<accession>G9ZTS6</accession>
<comment type="caution">
    <text evidence="1">The sequence shown here is derived from an EMBL/GenBank/DDBJ whole genome shotgun (WGS) entry which is preliminary data.</text>
</comment>
<keyword evidence="2" id="KW-1185">Reference proteome</keyword>
<dbReference type="EMBL" id="AGEY01000211">
    <property type="protein sequence ID" value="EHL95189.1"/>
    <property type="molecule type" value="Genomic_DNA"/>
</dbReference>
<evidence type="ECO:0000313" key="1">
    <source>
        <dbReference type="EMBL" id="EHL95189.1"/>
    </source>
</evidence>
<name>G9ZTS6_9LACO</name>
<reference evidence="1 2" key="1">
    <citation type="submission" date="2011-09" db="EMBL/GenBank/DDBJ databases">
        <authorList>
            <person name="Weinstock G."/>
            <person name="Sodergren E."/>
            <person name="Clifton S."/>
            <person name="Fulton L."/>
            <person name="Fulton B."/>
            <person name="Courtney L."/>
            <person name="Fronick C."/>
            <person name="Harrison M."/>
            <person name="Strong C."/>
            <person name="Farmer C."/>
            <person name="Delahaunty K."/>
            <person name="Markovic C."/>
            <person name="Hall O."/>
            <person name="Minx P."/>
            <person name="Tomlinson C."/>
            <person name="Mitreva M."/>
            <person name="Hou S."/>
            <person name="Chen J."/>
            <person name="Wollam A."/>
            <person name="Pepin K.H."/>
            <person name="Johnson M."/>
            <person name="Bhonagiri V."/>
            <person name="Zhang X."/>
            <person name="Suruliraj S."/>
            <person name="Warren W."/>
            <person name="Chinwalla A."/>
            <person name="Mardis E.R."/>
            <person name="Wilson R.K."/>
        </authorList>
    </citation>
    <scope>NUCLEOTIDE SEQUENCE [LARGE SCALE GENOMIC DNA]</scope>
    <source>
        <strain evidence="1 2">F0439</strain>
    </source>
</reference>
<proteinExistence type="predicted"/>
<evidence type="ECO:0000313" key="2">
    <source>
        <dbReference type="Proteomes" id="UP000004625"/>
    </source>
</evidence>
<dbReference type="AlphaFoldDB" id="G9ZTS6"/>
<gene>
    <name evidence="1" type="ORF">HMPREF9103_03161</name>
</gene>
<organism evidence="1 2">
    <name type="scientific">Lentilactobacillus parafarraginis F0439</name>
    <dbReference type="NCBI Taxonomy" id="797515"/>
    <lineage>
        <taxon>Bacteria</taxon>
        <taxon>Bacillati</taxon>
        <taxon>Bacillota</taxon>
        <taxon>Bacilli</taxon>
        <taxon>Lactobacillales</taxon>
        <taxon>Lactobacillaceae</taxon>
        <taxon>Lentilactobacillus</taxon>
    </lineage>
</organism>
<dbReference type="STRING" id="797515.HMPREF9103_03161"/>
<dbReference type="Proteomes" id="UP000004625">
    <property type="component" value="Unassembled WGS sequence"/>
</dbReference>